<dbReference type="AlphaFoldDB" id="A0A238YEB0"/>
<organism evidence="2 3">
    <name type="scientific">Actinoplanes regularis</name>
    <dbReference type="NCBI Taxonomy" id="52697"/>
    <lineage>
        <taxon>Bacteria</taxon>
        <taxon>Bacillati</taxon>
        <taxon>Actinomycetota</taxon>
        <taxon>Actinomycetes</taxon>
        <taxon>Micromonosporales</taxon>
        <taxon>Micromonosporaceae</taxon>
        <taxon>Actinoplanes</taxon>
    </lineage>
</organism>
<evidence type="ECO:0000313" key="3">
    <source>
        <dbReference type="Proteomes" id="UP000198415"/>
    </source>
</evidence>
<dbReference type="Gene3D" id="3.40.50.1820">
    <property type="entry name" value="alpha/beta hydrolase"/>
    <property type="match status" value="1"/>
</dbReference>
<keyword evidence="3" id="KW-1185">Reference proteome</keyword>
<dbReference type="InterPro" id="IPR000073">
    <property type="entry name" value="AB_hydrolase_1"/>
</dbReference>
<evidence type="ECO:0000259" key="1">
    <source>
        <dbReference type="Pfam" id="PF00561"/>
    </source>
</evidence>
<dbReference type="Pfam" id="PF00561">
    <property type="entry name" value="Abhydrolase_1"/>
    <property type="match status" value="1"/>
</dbReference>
<dbReference type="SUPFAM" id="SSF53474">
    <property type="entry name" value="alpha/beta-Hydrolases"/>
    <property type="match status" value="1"/>
</dbReference>
<proteinExistence type="predicted"/>
<gene>
    <name evidence="2" type="ORF">SAMN06264365_104455</name>
</gene>
<reference evidence="2 3" key="1">
    <citation type="submission" date="2017-06" db="EMBL/GenBank/DDBJ databases">
        <authorList>
            <person name="Kim H.J."/>
            <person name="Triplett B.A."/>
        </authorList>
    </citation>
    <scope>NUCLEOTIDE SEQUENCE [LARGE SCALE GENOMIC DNA]</scope>
    <source>
        <strain evidence="2 3">DSM 43151</strain>
    </source>
</reference>
<dbReference type="PANTHER" id="PTHR43798">
    <property type="entry name" value="MONOACYLGLYCEROL LIPASE"/>
    <property type="match status" value="1"/>
</dbReference>
<dbReference type="InterPro" id="IPR029058">
    <property type="entry name" value="AB_hydrolase_fold"/>
</dbReference>
<dbReference type="RefSeq" id="WP_089293606.1">
    <property type="nucleotide sequence ID" value="NZ_BOMU01000037.1"/>
</dbReference>
<name>A0A238YEB0_9ACTN</name>
<feature type="domain" description="AB hydrolase-1" evidence="1">
    <location>
        <begin position="21"/>
        <end position="255"/>
    </location>
</feature>
<dbReference type="Proteomes" id="UP000198415">
    <property type="component" value="Unassembled WGS sequence"/>
</dbReference>
<dbReference type="EMBL" id="FZNR01000004">
    <property type="protein sequence ID" value="SNR68934.1"/>
    <property type="molecule type" value="Genomic_DNA"/>
</dbReference>
<dbReference type="OrthoDB" id="3400345at2"/>
<dbReference type="InterPro" id="IPR050266">
    <property type="entry name" value="AB_hydrolase_sf"/>
</dbReference>
<sequence length="277" mass="30219">MRSVVLTAGAVEYEDSGGDGPVLVFLTGIFVGATLWRHIVADLGADHRCIVLEVPLGAHRLPMNADADLSSPGLARLVADFLDALDLREVTLVGCDWGGAQLVAAHGLGTRLARLVLLPQESFENFPPGLPGRTLYRSSRIPGATFLALQTLRIRGLRRSPINFGLMSKRPVPDDVMDAWLRPSLTSGPIRRDLLRYLRTTRAGEYVEAASRLSGFDRPALVLWAPESTMMRPENGARLAEALPQGRLVEVPDSYTLMPEDQPELCAAQIREFVATT</sequence>
<accession>A0A238YEB0</accession>
<protein>
    <submittedName>
        <fullName evidence="2">Pimeloyl-ACP methyl ester carboxylesterase</fullName>
    </submittedName>
</protein>
<dbReference type="GO" id="GO:0003824">
    <property type="term" value="F:catalytic activity"/>
    <property type="evidence" value="ECO:0007669"/>
    <property type="project" value="UniProtKB-ARBA"/>
</dbReference>
<evidence type="ECO:0000313" key="2">
    <source>
        <dbReference type="EMBL" id="SNR68934.1"/>
    </source>
</evidence>